<dbReference type="Pfam" id="PF00782">
    <property type="entry name" value="DSPc"/>
    <property type="match status" value="1"/>
</dbReference>
<feature type="region of interest" description="Disordered" evidence="1">
    <location>
        <begin position="1"/>
        <end position="30"/>
    </location>
</feature>
<name>A0ABN9UCD6_9DINO</name>
<dbReference type="SUPFAM" id="SSF52799">
    <property type="entry name" value="(Phosphotyrosine protein) phosphatases II"/>
    <property type="match status" value="1"/>
</dbReference>
<evidence type="ECO:0000313" key="4">
    <source>
        <dbReference type="EMBL" id="CAK0857075.1"/>
    </source>
</evidence>
<evidence type="ECO:0000259" key="2">
    <source>
        <dbReference type="PROSITE" id="PS50054"/>
    </source>
</evidence>
<sequence>MAPRPPGCRGPGAAAEGPASPNGDADGAPADTEANCVAPGLFLGSAAAAEDLGAMQKRGISHVLICHPSAPERHAHHFAYARVPLVDHFEANLLELLPEALRFLCAARAEGRSVFVFCLRGVSRSASCVIALLMFERGLGFDEAWRLTARRRPSVYPNVGFQQQLRHLQVLLESAPAAGAAPLQERLHHLAAAVPRGQLAPGAAVDLCGGVCEALDVTLGELQRLVAEGPPAGQDPRRTWLRHWWFFDNLRRFQIVPADAATLHRAQLLADELGRLAAPSGGGASPHARVREEIVGWVAAVQPLVAPAGSLVGTGYCSSGSDEERPTGGGASKRPRLS</sequence>
<organism evidence="4 5">
    <name type="scientific">Prorocentrum cordatum</name>
    <dbReference type="NCBI Taxonomy" id="2364126"/>
    <lineage>
        <taxon>Eukaryota</taxon>
        <taxon>Sar</taxon>
        <taxon>Alveolata</taxon>
        <taxon>Dinophyceae</taxon>
        <taxon>Prorocentrales</taxon>
        <taxon>Prorocentraceae</taxon>
        <taxon>Prorocentrum</taxon>
    </lineage>
</organism>
<keyword evidence="5" id="KW-1185">Reference proteome</keyword>
<dbReference type="PROSITE" id="PS50056">
    <property type="entry name" value="TYR_PHOSPHATASE_2"/>
    <property type="match status" value="1"/>
</dbReference>
<dbReference type="PANTHER" id="PTHR46377:SF1">
    <property type="entry name" value="DUAL SPECIFICITY PROTEIN PHOSPHATASE 19"/>
    <property type="match status" value="1"/>
</dbReference>
<dbReference type="EMBL" id="CAUYUJ010015695">
    <property type="protein sequence ID" value="CAK0857075.1"/>
    <property type="molecule type" value="Genomic_DNA"/>
</dbReference>
<dbReference type="InterPro" id="IPR029021">
    <property type="entry name" value="Prot-tyrosine_phosphatase-like"/>
</dbReference>
<comment type="caution">
    <text evidence="4">The sequence shown here is derived from an EMBL/GenBank/DDBJ whole genome shotgun (WGS) entry which is preliminary data.</text>
</comment>
<evidence type="ECO:0000313" key="5">
    <source>
        <dbReference type="Proteomes" id="UP001189429"/>
    </source>
</evidence>
<dbReference type="PROSITE" id="PS50054">
    <property type="entry name" value="TYR_PHOSPHATASE_DUAL"/>
    <property type="match status" value="1"/>
</dbReference>
<feature type="domain" description="Tyrosine specific protein phosphatases" evidence="3">
    <location>
        <begin position="91"/>
        <end position="155"/>
    </location>
</feature>
<protein>
    <recommendedName>
        <fullName evidence="6">Protein-serine/threonine phosphatase</fullName>
    </recommendedName>
</protein>
<dbReference type="Proteomes" id="UP001189429">
    <property type="component" value="Unassembled WGS sequence"/>
</dbReference>
<dbReference type="PANTHER" id="PTHR46377">
    <property type="entry name" value="DUAL SPECIFICITY PROTEIN PHOSPHATASE 19"/>
    <property type="match status" value="1"/>
</dbReference>
<feature type="region of interest" description="Disordered" evidence="1">
    <location>
        <begin position="315"/>
        <end position="338"/>
    </location>
</feature>
<accession>A0ABN9UCD6</accession>
<evidence type="ECO:0000259" key="3">
    <source>
        <dbReference type="PROSITE" id="PS50056"/>
    </source>
</evidence>
<reference evidence="4" key="1">
    <citation type="submission" date="2023-10" db="EMBL/GenBank/DDBJ databases">
        <authorList>
            <person name="Chen Y."/>
            <person name="Shah S."/>
            <person name="Dougan E. K."/>
            <person name="Thang M."/>
            <person name="Chan C."/>
        </authorList>
    </citation>
    <scope>NUCLEOTIDE SEQUENCE [LARGE SCALE GENOMIC DNA]</scope>
</reference>
<proteinExistence type="predicted"/>
<gene>
    <name evidence="4" type="ORF">PCOR1329_LOCUS47282</name>
</gene>
<feature type="compositionally biased region" description="Low complexity" evidence="1">
    <location>
        <begin position="11"/>
        <end position="23"/>
    </location>
</feature>
<dbReference type="InterPro" id="IPR000387">
    <property type="entry name" value="Tyr_Pase_dom"/>
</dbReference>
<evidence type="ECO:0008006" key="6">
    <source>
        <dbReference type="Google" id="ProtNLM"/>
    </source>
</evidence>
<dbReference type="InterPro" id="IPR000340">
    <property type="entry name" value="Dual-sp_phosphatase_cat-dom"/>
</dbReference>
<dbReference type="SMART" id="SM00195">
    <property type="entry name" value="DSPc"/>
    <property type="match status" value="1"/>
</dbReference>
<feature type="domain" description="Tyrosine-protein phosphatase" evidence="2">
    <location>
        <begin position="33"/>
        <end position="174"/>
    </location>
</feature>
<dbReference type="CDD" id="cd14498">
    <property type="entry name" value="DSP"/>
    <property type="match status" value="1"/>
</dbReference>
<evidence type="ECO:0000256" key="1">
    <source>
        <dbReference type="SAM" id="MobiDB-lite"/>
    </source>
</evidence>
<dbReference type="InterPro" id="IPR020422">
    <property type="entry name" value="TYR_PHOSPHATASE_DUAL_dom"/>
</dbReference>
<dbReference type="Gene3D" id="3.90.190.10">
    <property type="entry name" value="Protein tyrosine phosphatase superfamily"/>
    <property type="match status" value="1"/>
</dbReference>